<gene>
    <name evidence="1" type="ORF">QR46_3735</name>
</gene>
<proteinExistence type="predicted"/>
<sequence>MTMSIPVFTVLLQSLLLTILVVSYVTMRKRRFVPTILVLGRAHDDLIAFCRLLMNISTDQNQLFTTPLISIGHVRLLNCSAKVACIPLCHTDSVLIDSLPNIHLPHVMLVIYIADPKDLDKAVEDILRILKIGSIGCEIVVSTRLNELEVLQAALALKLADHTLSEVSRVVYAIGNPEDNWRELLAATWRHA</sequence>
<evidence type="ECO:0000313" key="1">
    <source>
        <dbReference type="EMBL" id="KWX12296.1"/>
    </source>
</evidence>
<dbReference type="EMBL" id="JXTI01000125">
    <property type="protein sequence ID" value="KWX12296.1"/>
    <property type="molecule type" value="Genomic_DNA"/>
</dbReference>
<organism evidence="1 2">
    <name type="scientific">Giardia duodenalis assemblage B</name>
    <dbReference type="NCBI Taxonomy" id="1394984"/>
    <lineage>
        <taxon>Eukaryota</taxon>
        <taxon>Metamonada</taxon>
        <taxon>Diplomonadida</taxon>
        <taxon>Hexamitidae</taxon>
        <taxon>Giardiinae</taxon>
        <taxon>Giardia</taxon>
    </lineage>
</organism>
<name>A0A132NQK0_GIAIN</name>
<accession>A0A132NQK0</accession>
<comment type="caution">
    <text evidence="1">The sequence shown here is derived from an EMBL/GenBank/DDBJ whole genome shotgun (WGS) entry which is preliminary data.</text>
</comment>
<reference evidence="1 2" key="1">
    <citation type="journal article" date="2015" name="Mol. Biochem. Parasitol.">
        <title>Identification of polymorphic genes for use in assemblage B genotyping assays through comparative genomics of multiple assemblage B Giardia duodenalis isolates.</title>
        <authorList>
            <person name="Wielinga C."/>
            <person name="Thompson R.C."/>
            <person name="Monis P."/>
            <person name="Ryan U."/>
        </authorList>
    </citation>
    <scope>NUCLEOTIDE SEQUENCE [LARGE SCALE GENOMIC DNA]</scope>
    <source>
        <strain evidence="1 2">BAH15c1</strain>
    </source>
</reference>
<dbReference type="Proteomes" id="UP000070089">
    <property type="component" value="Unassembled WGS sequence"/>
</dbReference>
<protein>
    <submittedName>
        <fullName evidence="1">Uncharacterized protein</fullName>
    </submittedName>
</protein>
<dbReference type="OrthoDB" id="10256538at2759"/>
<evidence type="ECO:0000313" key="2">
    <source>
        <dbReference type="Proteomes" id="UP000070089"/>
    </source>
</evidence>
<dbReference type="VEuPathDB" id="GiardiaDB:QR46_3735"/>
<dbReference type="AlphaFoldDB" id="A0A132NQK0"/>